<dbReference type="RefSeq" id="WP_305894833.1">
    <property type="nucleotide sequence ID" value="NZ_JAUZVZ010000027.1"/>
</dbReference>
<keyword evidence="4" id="KW-1185">Reference proteome</keyword>
<dbReference type="Gene3D" id="1.10.132.90">
    <property type="match status" value="1"/>
</dbReference>
<reference evidence="3 4" key="1">
    <citation type="submission" date="2023-08" db="EMBL/GenBank/DDBJ databases">
        <authorList>
            <person name="Joshi A."/>
            <person name="Thite S."/>
        </authorList>
    </citation>
    <scope>NUCLEOTIDE SEQUENCE [LARGE SCALE GENOMIC DNA]</scope>
    <source>
        <strain evidence="3 4">AC40</strain>
    </source>
</reference>
<evidence type="ECO:0000313" key="4">
    <source>
        <dbReference type="Proteomes" id="UP001231616"/>
    </source>
</evidence>
<dbReference type="Pfam" id="PF18433">
    <property type="entry name" value="DUF5610"/>
    <property type="match status" value="1"/>
</dbReference>
<name>A0ABT9H2R3_9GAMM</name>
<dbReference type="InterPro" id="IPR041651">
    <property type="entry name" value="DUF5610"/>
</dbReference>
<dbReference type="Proteomes" id="UP001231616">
    <property type="component" value="Unassembled WGS sequence"/>
</dbReference>
<gene>
    <name evidence="3" type="ORF">Q3O60_15415</name>
</gene>
<evidence type="ECO:0000259" key="2">
    <source>
        <dbReference type="Pfam" id="PF18433"/>
    </source>
</evidence>
<evidence type="ECO:0000313" key="3">
    <source>
        <dbReference type="EMBL" id="MDP4537577.1"/>
    </source>
</evidence>
<proteinExistence type="predicted"/>
<feature type="region of interest" description="Disordered" evidence="1">
    <location>
        <begin position="1"/>
        <end position="41"/>
    </location>
</feature>
<feature type="domain" description="DUF5610" evidence="2">
    <location>
        <begin position="60"/>
        <end position="179"/>
    </location>
</feature>
<sequence length="206" mass="22384">MAITPIPQKSSSPAAAPEKQKKSELATALENRAAKESNKTAQNAAIMAANEKVSLNSNNEGLSLLYKTALEAINKELEPVFGENAAQKVYDSGIDVSPEATAERIVSFATKFYGRYEKMTPDMSDEERLDSFLNIIGGAIDQGFTEAKDILKGLSVYEGEIESNVDKTYDFVLKGLATFRERMEEVSQQKAEAKAESEANDTGPSS</sequence>
<comment type="caution">
    <text evidence="3">The sequence shown here is derived from an EMBL/GenBank/DDBJ whole genome shotgun (WGS) entry which is preliminary data.</text>
</comment>
<accession>A0ABT9H2R3</accession>
<feature type="region of interest" description="Disordered" evidence="1">
    <location>
        <begin position="185"/>
        <end position="206"/>
    </location>
</feature>
<dbReference type="EMBL" id="JAUZVZ010000027">
    <property type="protein sequence ID" value="MDP4537577.1"/>
    <property type="molecule type" value="Genomic_DNA"/>
</dbReference>
<feature type="compositionally biased region" description="Basic and acidic residues" evidence="1">
    <location>
        <begin position="185"/>
        <end position="197"/>
    </location>
</feature>
<evidence type="ECO:0000256" key="1">
    <source>
        <dbReference type="SAM" id="MobiDB-lite"/>
    </source>
</evidence>
<protein>
    <submittedName>
        <fullName evidence="3">DUF5610 domain-containing protein</fullName>
    </submittedName>
</protein>
<organism evidence="3 4">
    <name type="scientific">Alkalimonas collagenimarina</name>
    <dbReference type="NCBI Taxonomy" id="400390"/>
    <lineage>
        <taxon>Bacteria</taxon>
        <taxon>Pseudomonadati</taxon>
        <taxon>Pseudomonadota</taxon>
        <taxon>Gammaproteobacteria</taxon>
        <taxon>Alkalimonas</taxon>
    </lineage>
</organism>